<dbReference type="PROSITE" id="PS00972">
    <property type="entry name" value="USP_1"/>
    <property type="match status" value="1"/>
</dbReference>
<dbReference type="GeneID" id="54782225"/>
<accession>A0A642UT18</accession>
<organism evidence="11 12">
    <name type="scientific">Diutina rugosa</name>
    <name type="common">Yeast</name>
    <name type="synonym">Candida rugosa</name>
    <dbReference type="NCBI Taxonomy" id="5481"/>
    <lineage>
        <taxon>Eukaryota</taxon>
        <taxon>Fungi</taxon>
        <taxon>Dikarya</taxon>
        <taxon>Ascomycota</taxon>
        <taxon>Saccharomycotina</taxon>
        <taxon>Pichiomycetes</taxon>
        <taxon>Debaryomycetaceae</taxon>
        <taxon>Diutina</taxon>
    </lineage>
</organism>
<dbReference type="GO" id="GO:0005634">
    <property type="term" value="C:nucleus"/>
    <property type="evidence" value="ECO:0007669"/>
    <property type="project" value="TreeGrafter"/>
</dbReference>
<dbReference type="GO" id="GO:0005829">
    <property type="term" value="C:cytosol"/>
    <property type="evidence" value="ECO:0007669"/>
    <property type="project" value="TreeGrafter"/>
</dbReference>
<dbReference type="OrthoDB" id="289038at2759"/>
<dbReference type="EMBL" id="SWFT01000105">
    <property type="protein sequence ID" value="KAA8901204.1"/>
    <property type="molecule type" value="Genomic_DNA"/>
</dbReference>
<dbReference type="OMA" id="HTAHHRF"/>
<feature type="domain" description="MATH" evidence="9">
    <location>
        <begin position="54"/>
        <end position="180"/>
    </location>
</feature>
<keyword evidence="4" id="KW-0645">Protease</keyword>
<dbReference type="PROSITE" id="PS50144">
    <property type="entry name" value="MATH"/>
    <property type="match status" value="1"/>
</dbReference>
<dbReference type="GO" id="GO:0006508">
    <property type="term" value="P:proteolysis"/>
    <property type="evidence" value="ECO:0007669"/>
    <property type="project" value="UniProtKB-KW"/>
</dbReference>
<comment type="catalytic activity">
    <reaction evidence="1">
        <text>Thiol-dependent hydrolysis of ester, thioester, amide, peptide and isopeptide bonds formed by the C-terminal Gly of ubiquitin (a 76-residue protein attached to proteins as an intracellular targeting signal).</text>
        <dbReference type="EC" id="3.4.19.12"/>
    </reaction>
</comment>
<dbReference type="InterPro" id="IPR028889">
    <property type="entry name" value="USP"/>
</dbReference>
<dbReference type="VEuPathDB" id="FungiDB:DIURU_003574"/>
<evidence type="ECO:0000313" key="11">
    <source>
        <dbReference type="EMBL" id="KAA8901204.1"/>
    </source>
</evidence>
<dbReference type="Proteomes" id="UP000449547">
    <property type="component" value="Unassembled WGS sequence"/>
</dbReference>
<keyword evidence="6" id="KW-0378">Hydrolase</keyword>
<proteinExistence type="inferred from homology"/>
<evidence type="ECO:0000256" key="5">
    <source>
        <dbReference type="ARBA" id="ARBA00022786"/>
    </source>
</evidence>
<dbReference type="Gene3D" id="3.90.70.10">
    <property type="entry name" value="Cysteine proteinases"/>
    <property type="match status" value="1"/>
</dbReference>
<keyword evidence="5" id="KW-0833">Ubl conjugation pathway</keyword>
<comment type="similarity">
    <text evidence="2">Belongs to the peptidase C19 family.</text>
</comment>
<dbReference type="GO" id="GO:0016579">
    <property type="term" value="P:protein deubiquitination"/>
    <property type="evidence" value="ECO:0007669"/>
    <property type="project" value="InterPro"/>
</dbReference>
<keyword evidence="12" id="KW-1185">Reference proteome</keyword>
<dbReference type="SUPFAM" id="SSF49599">
    <property type="entry name" value="TRAF domain-like"/>
    <property type="match status" value="1"/>
</dbReference>
<evidence type="ECO:0000256" key="4">
    <source>
        <dbReference type="ARBA" id="ARBA00022670"/>
    </source>
</evidence>
<dbReference type="GO" id="GO:0031647">
    <property type="term" value="P:regulation of protein stability"/>
    <property type="evidence" value="ECO:0007669"/>
    <property type="project" value="TreeGrafter"/>
</dbReference>
<dbReference type="Pfam" id="PF22486">
    <property type="entry name" value="MATH_2"/>
    <property type="match status" value="1"/>
</dbReference>
<dbReference type="AlphaFoldDB" id="A0A642UT18"/>
<dbReference type="PANTHER" id="PTHR24006">
    <property type="entry name" value="UBIQUITIN CARBOXYL-TERMINAL HYDROLASE"/>
    <property type="match status" value="1"/>
</dbReference>
<dbReference type="InterPro" id="IPR018200">
    <property type="entry name" value="USP_CS"/>
</dbReference>
<dbReference type="InterPro" id="IPR001394">
    <property type="entry name" value="Peptidase_C19_UCH"/>
</dbReference>
<protein>
    <recommendedName>
        <fullName evidence="3">ubiquitinyl hydrolase 1</fullName>
        <ecNumber evidence="3">3.4.19.12</ecNumber>
    </recommendedName>
</protein>
<dbReference type="Pfam" id="PF12436">
    <property type="entry name" value="USP7_ICP0_bdg"/>
    <property type="match status" value="1"/>
</dbReference>
<dbReference type="FunFam" id="3.90.70.10:FF:000128">
    <property type="entry name" value="Ubiquitin carboxyl-terminal hydrolase 15"/>
    <property type="match status" value="1"/>
</dbReference>
<evidence type="ECO:0000259" key="10">
    <source>
        <dbReference type="PROSITE" id="PS50235"/>
    </source>
</evidence>
<evidence type="ECO:0000256" key="7">
    <source>
        <dbReference type="ARBA" id="ARBA00022807"/>
    </source>
</evidence>
<dbReference type="Pfam" id="PF14533">
    <property type="entry name" value="USP7_C2"/>
    <property type="match status" value="1"/>
</dbReference>
<evidence type="ECO:0000256" key="1">
    <source>
        <dbReference type="ARBA" id="ARBA00000707"/>
    </source>
</evidence>
<evidence type="ECO:0000313" key="12">
    <source>
        <dbReference type="Proteomes" id="UP000449547"/>
    </source>
</evidence>
<dbReference type="InterPro" id="IPR008974">
    <property type="entry name" value="TRAF-like"/>
</dbReference>
<name>A0A642UT18_DIURU</name>
<dbReference type="InterPro" id="IPR050164">
    <property type="entry name" value="Peptidase_C19"/>
</dbReference>
<feature type="region of interest" description="Disordered" evidence="8">
    <location>
        <begin position="1"/>
        <end position="31"/>
    </location>
</feature>
<dbReference type="InterPro" id="IPR029346">
    <property type="entry name" value="USP_C"/>
</dbReference>
<dbReference type="InterPro" id="IPR038765">
    <property type="entry name" value="Papain-like_cys_pep_sf"/>
</dbReference>
<reference evidence="11 12" key="1">
    <citation type="submission" date="2019-07" db="EMBL/GenBank/DDBJ databases">
        <title>Genome assembly of two rare yeast pathogens: Diutina rugosa and Trichomonascus ciferrii.</title>
        <authorList>
            <person name="Mixao V."/>
            <person name="Saus E."/>
            <person name="Hansen A."/>
            <person name="Lass-Flor C."/>
            <person name="Gabaldon T."/>
        </authorList>
    </citation>
    <scope>NUCLEOTIDE SEQUENCE [LARGE SCALE GENOMIC DNA]</scope>
    <source>
        <strain evidence="11 12">CBS 613</strain>
    </source>
</reference>
<keyword evidence="7" id="KW-0788">Thiol protease</keyword>
<sequence>MNHSDIEGDDSFDKSPHVETDSGVEATSRPLASDDAAMTAKLLKPIPDYPVLGESVNRWSIANWNHLNQDKLHGPRFTCAGIEWNVLLFPRGTQNSGVVSIYLEPVPPADSDDDWYVCAQFALALANPRHPEVYLANPSHHRFTKSETDWGFSSLIDSRALTTPQPRYGSETIPLLDTEGTNGIDIIAYVRVFDDTATGVLWHNLMDYDSKQATGYIGLNNQGATCYLNSLLQSYFTTSIFRKLVYQIPTDGQGGVPRALQRMFYMMTTSPSPISTMELTKSFGWDSSDAFMQHDIQELNRILMDKLETAMKGSSIEGELNSIFVGKMKSYIKCINVPYESSRIEDFWDIQLNVEGLPNLESSFKNYVEIEMLEGENKYQANEEYGYQDAKKGVVFEQFPPVLHLQLKRFKYDFVVDDLVKIDDFYEFPDTIDLAPYIDEESPNKNENWTYKLHGVLVHQGSISNGHYYAMIKPNADGGWLKFDDDKVTKATTHQVFDENFGAPEPTPQQMARMSRAESQEYYIKRVTSAYMLVYYREQDLPTILPAASEVTIPEEIPAQIDAELKAREQAEQLRQEEMYYMPVRYITSNQMAAHTGFDLALDETNPKLYDQRLAGTAADPITVKTRKDAELSQCVKTVAADLQNPDNQFRLVPMMHRCNHTNRADRPFEDGMLSWSVAKVYNHVYIKKYDHMVVFVEEAAKELHNVAETAPEAWQSPEKFSWEQPLKLIESASDADAELVDIQENGTHKLIFIKYFDPISQEVRGITHATVLRDDTIQSLIPEVNAILGFDPSTELVAYEELSPSKIEPLDVEASFSKLDLDNGDIVTFEPANAPTVATGPYKSARDYYTFMFTRMHIMVSPWNGDEDSDVEPFDLWISTLDTYAQVAAQVAAQLEAQGEKVDPKYLRLYVRLPSAQGSQVYTLRSSHVLSQVFSRQMPVNSTLAFEYEVLPVPLVDYENLRRLEVVWVSNFSHSQPLEVLASRSATVGEIVNEKVIPQLNNGEPVDISNLLVWVGNDNRFSEFLKPSSSLESIQEGADTIYMGIFPVEVYCLAANDMYKRFAPTDSELVKPTEASGDGEVDAVNAELEVAEKHINQVNILPLYHFQKSLNYRHGIPFIFPIYPDETFADIKARLQSRLGMGQQAFSKVKVALTEGTRGSYLEDDDAVVYDQLKKIAETHDASIALDHPDRSTRKPNVFDRGITIK</sequence>
<dbReference type="InterPro" id="IPR002083">
    <property type="entry name" value="MATH/TRAF_dom"/>
</dbReference>
<dbReference type="CDD" id="cd02659">
    <property type="entry name" value="peptidase_C19C"/>
    <property type="match status" value="1"/>
</dbReference>
<dbReference type="SUPFAM" id="SSF54001">
    <property type="entry name" value="Cysteine proteinases"/>
    <property type="match status" value="1"/>
</dbReference>
<evidence type="ECO:0000256" key="8">
    <source>
        <dbReference type="SAM" id="MobiDB-lite"/>
    </source>
</evidence>
<dbReference type="Gene3D" id="2.60.210.10">
    <property type="entry name" value="Apoptosis, Tumor Necrosis Factor Receptor Associated Protein 2, Chain A"/>
    <property type="match status" value="1"/>
</dbReference>
<dbReference type="PANTHER" id="PTHR24006:SF644">
    <property type="entry name" value="UBIQUITIN CARBOXYL-TERMINAL HYDROLASE 7"/>
    <property type="match status" value="1"/>
</dbReference>
<dbReference type="PROSITE" id="PS00973">
    <property type="entry name" value="USP_2"/>
    <property type="match status" value="1"/>
</dbReference>
<comment type="caution">
    <text evidence="11">The sequence shown here is derived from an EMBL/GenBank/DDBJ whole genome shotgun (WGS) entry which is preliminary data.</text>
</comment>
<dbReference type="InterPro" id="IPR024729">
    <property type="entry name" value="USP7_ICP0-binding_dom"/>
</dbReference>
<gene>
    <name evidence="11" type="ORF">DIURU_003574</name>
</gene>
<dbReference type="Gene3D" id="3.10.20.90">
    <property type="entry name" value="Phosphatidylinositol 3-kinase Catalytic Subunit, Chain A, domain 1"/>
    <property type="match status" value="2"/>
</dbReference>
<feature type="compositionally biased region" description="Basic and acidic residues" evidence="8">
    <location>
        <begin position="1"/>
        <end position="20"/>
    </location>
</feature>
<dbReference type="SMART" id="SM00061">
    <property type="entry name" value="MATH"/>
    <property type="match status" value="1"/>
</dbReference>
<dbReference type="Pfam" id="PF00443">
    <property type="entry name" value="UCH"/>
    <property type="match status" value="1"/>
</dbReference>
<evidence type="ECO:0000256" key="3">
    <source>
        <dbReference type="ARBA" id="ARBA00012759"/>
    </source>
</evidence>
<feature type="domain" description="USP" evidence="10">
    <location>
        <begin position="217"/>
        <end position="538"/>
    </location>
</feature>
<dbReference type="GO" id="GO:0004843">
    <property type="term" value="F:cysteine-type deubiquitinase activity"/>
    <property type="evidence" value="ECO:0007669"/>
    <property type="project" value="UniProtKB-EC"/>
</dbReference>
<evidence type="ECO:0000256" key="6">
    <source>
        <dbReference type="ARBA" id="ARBA00022801"/>
    </source>
</evidence>
<evidence type="ECO:0000256" key="2">
    <source>
        <dbReference type="ARBA" id="ARBA00009085"/>
    </source>
</evidence>
<evidence type="ECO:0000259" key="9">
    <source>
        <dbReference type="PROSITE" id="PS50144"/>
    </source>
</evidence>
<dbReference type="PROSITE" id="PS50235">
    <property type="entry name" value="USP_3"/>
    <property type="match status" value="1"/>
</dbReference>
<dbReference type="EC" id="3.4.19.12" evidence="3"/>
<dbReference type="RefSeq" id="XP_034011827.1">
    <property type="nucleotide sequence ID" value="XM_034156351.1"/>
</dbReference>